<dbReference type="NCBIfam" id="TIGR02589">
    <property type="entry name" value="cas_Csd2"/>
    <property type="match status" value="1"/>
</dbReference>
<sequence>MTQPIAHRHDILILFEVTNGNPNGDPDAGNQPRVDALSNRGLVSDVCLKRKVRNYVQMFAPEPNGKNYKIFVQQGAVLNREQEKAIEETKGKVKGKEKGKDQGEHARLVKDWLCNEFYDIRTFGAVVSTGNEVMKGSAYGQVRGPAQFTFGRSFDPITFQEVTITRCAVTKEEDAAKERTMGQKYIVPYGLYSAKCYVSPAFADNTGFDQDDYNLLIEALTHLFDHDRSAARGEMVVRGLFDFEHVGTQAGANAEQNRREARLGCAHAHELFESVSVELRDKEKPPQSFADYRLDLDKGEWDAKGRSKQFPGVVLHRHIAPRTP</sequence>
<accession>A0AAU7CHH1</accession>
<dbReference type="EMBL" id="CP155447">
    <property type="protein sequence ID" value="XBH04686.1"/>
    <property type="molecule type" value="Genomic_DNA"/>
</dbReference>
<dbReference type="InterPro" id="IPR013418">
    <property type="entry name" value="CRISPR-assoc_prot_Cas7/Csd2"/>
</dbReference>
<dbReference type="NCBIfam" id="TIGR01595">
    <property type="entry name" value="cas_CT1132"/>
    <property type="match status" value="1"/>
</dbReference>
<reference evidence="1" key="1">
    <citation type="submission" date="2024-05" db="EMBL/GenBank/DDBJ databases">
        <title>Planctomycetes of the genus Singulisphaera possess chitinolytic capabilities.</title>
        <authorList>
            <person name="Ivanova A."/>
        </authorList>
    </citation>
    <scope>NUCLEOTIDE SEQUENCE</scope>
    <source>
        <strain evidence="1">Ch08T</strain>
    </source>
</reference>
<dbReference type="RefSeq" id="WP_074310413.1">
    <property type="nucleotide sequence ID" value="NZ_CP155447.1"/>
</dbReference>
<name>A0AAU7CHH1_9BACT</name>
<dbReference type="Pfam" id="PF05107">
    <property type="entry name" value="Cas_Cas7"/>
    <property type="match status" value="1"/>
</dbReference>
<dbReference type="AlphaFoldDB" id="A0AAU7CHH1"/>
<evidence type="ECO:0000313" key="1">
    <source>
        <dbReference type="EMBL" id="XBH04686.1"/>
    </source>
</evidence>
<dbReference type="InterPro" id="IPR006482">
    <property type="entry name" value="Cas7_Csh2/Csh2"/>
</dbReference>
<organism evidence="1">
    <name type="scientific">Singulisphaera sp. Ch08</name>
    <dbReference type="NCBI Taxonomy" id="3120278"/>
    <lineage>
        <taxon>Bacteria</taxon>
        <taxon>Pseudomonadati</taxon>
        <taxon>Planctomycetota</taxon>
        <taxon>Planctomycetia</taxon>
        <taxon>Isosphaerales</taxon>
        <taxon>Isosphaeraceae</taxon>
        <taxon>Singulisphaera</taxon>
    </lineage>
</organism>
<protein>
    <submittedName>
        <fullName evidence="1">Type I-C CRISPR-associated protein Cas7/Csd2</fullName>
    </submittedName>
</protein>
<proteinExistence type="predicted"/>
<gene>
    <name evidence="1" type="primary">cas7c</name>
    <name evidence="1" type="ORF">V5E97_01340</name>
</gene>
<dbReference type="GO" id="GO:0043571">
    <property type="term" value="P:maintenance of CRISPR repeat elements"/>
    <property type="evidence" value="ECO:0007669"/>
    <property type="project" value="InterPro"/>
</dbReference>